<dbReference type="PROSITE" id="PS00462">
    <property type="entry name" value="G_GLU_TRANSPEPTIDASE"/>
    <property type="match status" value="1"/>
</dbReference>
<dbReference type="InterPro" id="IPR000101">
    <property type="entry name" value="GGT_peptidase"/>
</dbReference>
<evidence type="ECO:0000256" key="1">
    <source>
        <dbReference type="ARBA" id="ARBA00009381"/>
    </source>
</evidence>
<dbReference type="Gene3D" id="3.60.20.40">
    <property type="match status" value="1"/>
</dbReference>
<evidence type="ECO:0000256" key="3">
    <source>
        <dbReference type="PIRSR" id="PIRSR600101-1"/>
    </source>
</evidence>
<dbReference type="InParanoid" id="T1ESM8"/>
<accession>T1ESM8</accession>
<feature type="active site" description="Nucleophile" evidence="3">
    <location>
        <position position="402"/>
    </location>
</feature>
<reference evidence="6" key="3">
    <citation type="submission" date="2015-06" db="UniProtKB">
        <authorList>
            <consortium name="EnsemblMetazoa"/>
        </authorList>
    </citation>
    <scope>IDENTIFICATION</scope>
</reference>
<keyword evidence="7" id="KW-1185">Reference proteome</keyword>
<evidence type="ECO:0008006" key="8">
    <source>
        <dbReference type="Google" id="ProtNLM"/>
    </source>
</evidence>
<dbReference type="EMBL" id="AMQM01001081">
    <property type="status" value="NOT_ANNOTATED_CDS"/>
    <property type="molecule type" value="Genomic_DNA"/>
</dbReference>
<dbReference type="eggNOG" id="KOG2410">
    <property type="taxonomic scope" value="Eukaryota"/>
</dbReference>
<dbReference type="OrthoDB" id="1081007at2759"/>
<dbReference type="RefSeq" id="XP_009022879.1">
    <property type="nucleotide sequence ID" value="XM_009024631.1"/>
</dbReference>
<evidence type="ECO:0000256" key="4">
    <source>
        <dbReference type="PIRSR" id="PIRSR600101-2"/>
    </source>
</evidence>
<reference evidence="7" key="1">
    <citation type="submission" date="2012-12" db="EMBL/GenBank/DDBJ databases">
        <authorList>
            <person name="Hellsten U."/>
            <person name="Grimwood J."/>
            <person name="Chapman J.A."/>
            <person name="Shapiro H."/>
            <person name="Aerts A."/>
            <person name="Otillar R.P."/>
            <person name="Terry A.Y."/>
            <person name="Boore J.L."/>
            <person name="Simakov O."/>
            <person name="Marletaz F."/>
            <person name="Cho S.-J."/>
            <person name="Edsinger-Gonzales E."/>
            <person name="Havlak P."/>
            <person name="Kuo D.-H."/>
            <person name="Larsson T."/>
            <person name="Lv J."/>
            <person name="Arendt D."/>
            <person name="Savage R."/>
            <person name="Osoegawa K."/>
            <person name="de Jong P."/>
            <person name="Lindberg D.R."/>
            <person name="Seaver E.C."/>
            <person name="Weisblat D.A."/>
            <person name="Putnam N.H."/>
            <person name="Grigoriev I.V."/>
            <person name="Rokhsar D.S."/>
        </authorList>
    </citation>
    <scope>NUCLEOTIDE SEQUENCE</scope>
</reference>
<feature type="binding site" evidence="4">
    <location>
        <position position="444"/>
    </location>
    <ligand>
        <name>L-glutamate</name>
        <dbReference type="ChEBI" id="CHEBI:29985"/>
    </ligand>
</feature>
<dbReference type="PRINTS" id="PR01210">
    <property type="entry name" value="GGTRANSPTASE"/>
</dbReference>
<evidence type="ECO:0000313" key="5">
    <source>
        <dbReference type="EMBL" id="ESN98952.1"/>
    </source>
</evidence>
<dbReference type="PANTHER" id="PTHR11686">
    <property type="entry name" value="GAMMA GLUTAMYL TRANSPEPTIDASE"/>
    <property type="match status" value="1"/>
</dbReference>
<dbReference type="InterPro" id="IPR055262">
    <property type="entry name" value="GGT_CS"/>
</dbReference>
<dbReference type="OMA" id="HQIFPMH"/>
<dbReference type="GO" id="GO:0005886">
    <property type="term" value="C:plasma membrane"/>
    <property type="evidence" value="ECO:0000318"/>
    <property type="project" value="GO_Central"/>
</dbReference>
<evidence type="ECO:0000313" key="7">
    <source>
        <dbReference type="Proteomes" id="UP000015101"/>
    </source>
</evidence>
<protein>
    <recommendedName>
        <fullName evidence="8">Gamma-glutamyltransferase</fullName>
    </recommendedName>
</protein>
<dbReference type="STRING" id="6412.T1ESM8"/>
<dbReference type="HOGENOM" id="CLU_014813_4_1_1"/>
<sequence length="595" mass="65211">MNKSSKILALTALAVSAIVVCVVIALAVVLSGRSTDDVEKININSFHPSAYRKFSSYAVSSDSEVCSKIGKSIFQRNGSAVDVSIATMICIGVVSLHSCGFGGGHLAIIYDTPRNESRKILTTITARERAPRKAKFDMFRNISSEIGGLAVAVPGEIKGFYNAWKRFGRLPWSDLLDPSIKLLENGFVVEKSLAKAISMLTKDQLDNNPSLKATFTKNDGTLLKLGDIIKDQKLAVTYRNISADPMSFYEGHLAVEVAKEVQNAGGIITEEDLKNYEVEWKEATAIKLQGTNLTHHSLRPPSSGVVLGLILNILAGYKLTPNDFSPKNMGLTYHRLVEAFKFSYAGRGMMGDENFVNVSQLMQKMISKEFAEFIRAKIDDRKTFNNTTHYNNSYNQFEDHGTSHVSVYGPDGSAVAMTSTINTGFGSLVKGSKTGILYNNEMDDFSSPFQQNYYGYVPSPTNYIQSGKIPMSSTSPSFLMDSQGNVKYVFGAEGGSRIITALAGVAVGALWGNETLNQSVDRARVHHQLLPDRILYEDWISQMHIDGLKSKGHMSEVISPEGWTAVCNIIKINCYREDCIESVADGRKGGEPDGM</sequence>
<dbReference type="Proteomes" id="UP000015101">
    <property type="component" value="Unassembled WGS sequence"/>
</dbReference>
<feature type="binding site" evidence="4">
    <location>
        <begin position="472"/>
        <end position="473"/>
    </location>
    <ligand>
        <name>L-glutamate</name>
        <dbReference type="ChEBI" id="CHEBI:29985"/>
    </ligand>
</feature>
<dbReference type="EnsemblMetazoa" id="HelroT162424">
    <property type="protein sequence ID" value="HelroP162424"/>
    <property type="gene ID" value="HelroG162424"/>
</dbReference>
<dbReference type="AlphaFoldDB" id="T1ESM8"/>
<proteinExistence type="inferred from homology"/>
<organism evidence="6 7">
    <name type="scientific">Helobdella robusta</name>
    <name type="common">Californian leech</name>
    <dbReference type="NCBI Taxonomy" id="6412"/>
    <lineage>
        <taxon>Eukaryota</taxon>
        <taxon>Metazoa</taxon>
        <taxon>Spiralia</taxon>
        <taxon>Lophotrochozoa</taxon>
        <taxon>Annelida</taxon>
        <taxon>Clitellata</taxon>
        <taxon>Hirudinea</taxon>
        <taxon>Rhynchobdellida</taxon>
        <taxon>Glossiphoniidae</taxon>
        <taxon>Helobdella</taxon>
    </lineage>
</organism>
<dbReference type="FunFam" id="1.10.246.130:FF:000002">
    <property type="entry name" value="glutathione hydrolase 1 proenzyme"/>
    <property type="match status" value="1"/>
</dbReference>
<gene>
    <name evidence="6" type="primary">20199578</name>
    <name evidence="5" type="ORF">HELRODRAFT_162424</name>
</gene>
<keyword evidence="2" id="KW-1202">Platelet aggregation activating toxin</keyword>
<dbReference type="KEGG" id="hro:HELRODRAFT_162424"/>
<dbReference type="Gene3D" id="1.10.246.130">
    <property type="match status" value="1"/>
</dbReference>
<name>T1ESM8_HELRO</name>
<evidence type="ECO:0000313" key="6">
    <source>
        <dbReference type="EnsemblMetazoa" id="HelroP162424"/>
    </source>
</evidence>
<dbReference type="InterPro" id="IPR029055">
    <property type="entry name" value="Ntn_hydrolases_N"/>
</dbReference>
<dbReference type="EMBL" id="KB097143">
    <property type="protein sequence ID" value="ESN98952.1"/>
    <property type="molecule type" value="Genomic_DNA"/>
</dbReference>
<keyword evidence="2" id="KW-1199">Hemostasis impairing toxin</keyword>
<dbReference type="InterPro" id="IPR043138">
    <property type="entry name" value="GGT_lsub"/>
</dbReference>
<dbReference type="GeneID" id="20199578"/>
<feature type="binding site" evidence="4">
    <location>
        <position position="495"/>
    </location>
    <ligand>
        <name>L-glutamate</name>
        <dbReference type="ChEBI" id="CHEBI:29985"/>
    </ligand>
</feature>
<dbReference type="GO" id="GO:0036374">
    <property type="term" value="F:glutathione hydrolase activity"/>
    <property type="evidence" value="ECO:0000318"/>
    <property type="project" value="GO_Central"/>
</dbReference>
<dbReference type="SUPFAM" id="SSF56235">
    <property type="entry name" value="N-terminal nucleophile aminohydrolases (Ntn hydrolases)"/>
    <property type="match status" value="1"/>
</dbReference>
<dbReference type="GO" id="GO:0006751">
    <property type="term" value="P:glutathione catabolic process"/>
    <property type="evidence" value="ECO:0000318"/>
    <property type="project" value="GO_Central"/>
</dbReference>
<feature type="binding site" evidence="4">
    <location>
        <position position="127"/>
    </location>
    <ligand>
        <name>L-glutamate</name>
        <dbReference type="ChEBI" id="CHEBI:29985"/>
    </ligand>
</feature>
<reference evidence="5 7" key="2">
    <citation type="journal article" date="2013" name="Nature">
        <title>Insights into bilaterian evolution from three spiralian genomes.</title>
        <authorList>
            <person name="Simakov O."/>
            <person name="Marletaz F."/>
            <person name="Cho S.J."/>
            <person name="Edsinger-Gonzales E."/>
            <person name="Havlak P."/>
            <person name="Hellsten U."/>
            <person name="Kuo D.H."/>
            <person name="Larsson T."/>
            <person name="Lv J."/>
            <person name="Arendt D."/>
            <person name="Savage R."/>
            <person name="Osoegawa K."/>
            <person name="de Jong P."/>
            <person name="Grimwood J."/>
            <person name="Chapman J.A."/>
            <person name="Shapiro H."/>
            <person name="Aerts A."/>
            <person name="Otillar R.P."/>
            <person name="Terry A.Y."/>
            <person name="Boore J.L."/>
            <person name="Grigoriev I.V."/>
            <person name="Lindberg D.R."/>
            <person name="Seaver E.C."/>
            <person name="Weisblat D.A."/>
            <person name="Putnam N.H."/>
            <person name="Rokhsar D.S."/>
        </authorList>
    </citation>
    <scope>NUCLEOTIDE SEQUENCE</scope>
</reference>
<dbReference type="PANTHER" id="PTHR11686:SF9">
    <property type="entry name" value="RE13973P"/>
    <property type="match status" value="1"/>
</dbReference>
<evidence type="ECO:0000256" key="2">
    <source>
        <dbReference type="ARBA" id="ARBA00084097"/>
    </source>
</evidence>
<feature type="binding site" evidence="4">
    <location>
        <begin position="420"/>
        <end position="422"/>
    </location>
    <ligand>
        <name>L-glutamate</name>
        <dbReference type="ChEBI" id="CHEBI:29985"/>
    </ligand>
</feature>
<dbReference type="FunFam" id="3.60.20.40:FF:000001">
    <property type="entry name" value="Gamma-glutamyltranspeptidase 1"/>
    <property type="match status" value="1"/>
</dbReference>
<dbReference type="InterPro" id="IPR043137">
    <property type="entry name" value="GGT_ssub_C"/>
</dbReference>
<dbReference type="CTD" id="20199578"/>
<dbReference type="Pfam" id="PF01019">
    <property type="entry name" value="G_glu_transpept"/>
    <property type="match status" value="1"/>
</dbReference>
<dbReference type="FunCoup" id="T1ESM8">
    <property type="interactions" value="65"/>
</dbReference>
<comment type="similarity">
    <text evidence="1">Belongs to the gamma-glutamyltransferase family.</text>
</comment>
<keyword evidence="2" id="KW-0800">Toxin</keyword>